<dbReference type="AlphaFoldDB" id="A0A0S4I3I4"/>
<dbReference type="GO" id="GO:0003677">
    <property type="term" value="F:DNA binding"/>
    <property type="evidence" value="ECO:0007669"/>
    <property type="project" value="InterPro"/>
</dbReference>
<sequence>MVKQFDVIKVNNPDEAKSELYVVVSNDYVNSNSPYIWTYPVFQRDRIYLTDIELVTKQYNYYGVIDCGIIGHIDLNKKAIKVLDKLQPRIQNKLMESIQAHIETI</sequence>
<dbReference type="RefSeq" id="WP_140239111.1">
    <property type="nucleotide sequence ID" value="NZ_CP031603.1"/>
</dbReference>
<evidence type="ECO:0000256" key="3">
    <source>
        <dbReference type="ARBA" id="ARBA00022649"/>
    </source>
</evidence>
<keyword evidence="3" id="KW-1277">Toxin-antitoxin system</keyword>
<evidence type="ECO:0000256" key="2">
    <source>
        <dbReference type="ARBA" id="ARBA00019638"/>
    </source>
</evidence>
<evidence type="ECO:0000256" key="4">
    <source>
        <dbReference type="ARBA" id="ARBA00031226"/>
    </source>
</evidence>
<evidence type="ECO:0000313" key="6">
    <source>
        <dbReference type="EMBL" id="CRL92637.1"/>
    </source>
</evidence>
<dbReference type="InterPro" id="IPR003477">
    <property type="entry name" value="PemK-like"/>
</dbReference>
<comment type="similarity">
    <text evidence="1">Belongs to the PemK/MazF family.</text>
</comment>
<dbReference type="Pfam" id="PF02452">
    <property type="entry name" value="PemK_toxin"/>
    <property type="match status" value="1"/>
</dbReference>
<evidence type="ECO:0000256" key="5">
    <source>
        <dbReference type="ARBA" id="ARBA00032054"/>
    </source>
</evidence>
<dbReference type="EMBL" id="LN864705">
    <property type="protein sequence ID" value="CRL92637.1"/>
    <property type="molecule type" value="Genomic_DNA"/>
</dbReference>
<dbReference type="InterPro" id="IPR011067">
    <property type="entry name" value="Plasmid_toxin/cell-grow_inhib"/>
</dbReference>
<proteinExistence type="inferred from homology"/>
<reference evidence="6" key="1">
    <citation type="journal article" date="2015" name="Antimicrob. Agents Chemother.">
        <title>Characterization of a Novel Composite Staphylococcal Cassette Chromosome mec in Methicillin-Resistant Staphylococcus pseudintermedius from Thailand.</title>
        <authorList>
            <person name="Chanchaithong P."/>
            <person name="Prapasarakul N."/>
            <person name="Perreten V."/>
            <person name="Schwendener S."/>
        </authorList>
    </citation>
    <scope>NUCLEOTIDE SEQUENCE</scope>
    <source>
        <strain evidence="6">AI16</strain>
    </source>
</reference>
<accession>A0A0S4I3I4</accession>
<organism evidence="6">
    <name type="scientific">Staphylococcus pseudintermedius</name>
    <dbReference type="NCBI Taxonomy" id="283734"/>
    <lineage>
        <taxon>Bacteria</taxon>
        <taxon>Bacillati</taxon>
        <taxon>Bacillota</taxon>
        <taxon>Bacilli</taxon>
        <taxon>Bacillales</taxon>
        <taxon>Staphylococcaceae</taxon>
        <taxon>Staphylococcus</taxon>
        <taxon>Staphylococcus intermedius group</taxon>
    </lineage>
</organism>
<name>A0A0S4I3I4_STAPS</name>
<evidence type="ECO:0000256" key="1">
    <source>
        <dbReference type="ARBA" id="ARBA00007521"/>
    </source>
</evidence>
<dbReference type="Gene3D" id="2.30.30.110">
    <property type="match status" value="1"/>
</dbReference>
<dbReference type="SUPFAM" id="SSF50118">
    <property type="entry name" value="Cell growth inhibitor/plasmid maintenance toxic component"/>
    <property type="match status" value="1"/>
</dbReference>
<protein>
    <recommendedName>
        <fullName evidence="2">Endoribonuclease MazF</fullName>
    </recommendedName>
    <alternativeName>
        <fullName evidence="4">Toxin MazF</fullName>
    </alternativeName>
    <alternativeName>
        <fullName evidence="5">mRNA interferase MazF</fullName>
    </alternativeName>
</protein>